<protein>
    <submittedName>
        <fullName evidence="1">Uncharacterized protein</fullName>
    </submittedName>
</protein>
<proteinExistence type="predicted"/>
<reference evidence="1" key="2">
    <citation type="submission" date="2025-09" db="UniProtKB">
        <authorList>
            <consortium name="Ensembl"/>
        </authorList>
    </citation>
    <scope>IDENTIFICATION</scope>
</reference>
<keyword evidence="2" id="KW-1185">Reference proteome</keyword>
<name>A0A8C5TST4_9PASS</name>
<sequence length="88" mass="10344">MSQQNVSHTREKKNMQIITAQQMQNETPICNRCKVFHLELKLTTLMAARGKKHLKIMFTVLPSFKLQIEKDLSIRGTRNIMSKPNRQY</sequence>
<dbReference type="Proteomes" id="UP000694560">
    <property type="component" value="Unplaced"/>
</dbReference>
<evidence type="ECO:0000313" key="1">
    <source>
        <dbReference type="Ensembl" id="ENSMCSP00000012080.1"/>
    </source>
</evidence>
<organism evidence="1 2">
    <name type="scientific">Malurus cyaneus samueli</name>
    <dbReference type="NCBI Taxonomy" id="2593467"/>
    <lineage>
        <taxon>Eukaryota</taxon>
        <taxon>Metazoa</taxon>
        <taxon>Chordata</taxon>
        <taxon>Craniata</taxon>
        <taxon>Vertebrata</taxon>
        <taxon>Euteleostomi</taxon>
        <taxon>Archelosauria</taxon>
        <taxon>Archosauria</taxon>
        <taxon>Dinosauria</taxon>
        <taxon>Saurischia</taxon>
        <taxon>Theropoda</taxon>
        <taxon>Coelurosauria</taxon>
        <taxon>Aves</taxon>
        <taxon>Neognathae</taxon>
        <taxon>Neoaves</taxon>
        <taxon>Telluraves</taxon>
        <taxon>Australaves</taxon>
        <taxon>Passeriformes</taxon>
        <taxon>Meliphagoidea</taxon>
        <taxon>Maluridae</taxon>
        <taxon>Malurus</taxon>
    </lineage>
</organism>
<reference evidence="1" key="1">
    <citation type="submission" date="2025-08" db="UniProtKB">
        <authorList>
            <consortium name="Ensembl"/>
        </authorList>
    </citation>
    <scope>IDENTIFICATION</scope>
</reference>
<evidence type="ECO:0000313" key="2">
    <source>
        <dbReference type="Proteomes" id="UP000694560"/>
    </source>
</evidence>
<dbReference type="Ensembl" id="ENSMCST00000012391.1">
    <property type="protein sequence ID" value="ENSMCSP00000012080.1"/>
    <property type="gene ID" value="ENSMCSG00000008566.1"/>
</dbReference>
<accession>A0A8C5TST4</accession>
<dbReference type="AlphaFoldDB" id="A0A8C5TST4"/>